<protein>
    <submittedName>
        <fullName evidence="5">Protein purity of essence</fullName>
    </submittedName>
</protein>
<comment type="similarity">
    <text evidence="1">Belongs to the UBR4 family.</text>
</comment>
<dbReference type="InterPro" id="IPR056530">
    <property type="entry name" value="UBR4-like_dom"/>
</dbReference>
<feature type="domain" description="E3 ubiquitin-protein ligase UBR4-like" evidence="4">
    <location>
        <begin position="358"/>
        <end position="480"/>
    </location>
</feature>
<dbReference type="PANTHER" id="PTHR21725">
    <property type="entry name" value="E3 UBIQUITIN-PROTEIN LIGASE UBR4"/>
    <property type="match status" value="1"/>
</dbReference>
<feature type="non-terminal residue" evidence="5">
    <location>
        <position position="1"/>
    </location>
</feature>
<sequence>QQQQQQQQTPGTSSKLRAERDKSEDIEISFDSKFDPAHCSTFVHQIFRFVSDTLLNKFVRIFLLETNITSIRWQAHSLIFAIYENSNDRQKEKLISILWNMWPLVPAFGRRTAQFVDILGYLTLSTKSIVDKLPEYTEKAVEVLRQQNDLLSKHPNAPIYTTLEQILQMNGYYLESEPCLVCNNPEVAMANIKLPSIKSDSKFTTTTMIVKLVQSHTISKMVVRIADLKRTKMVRTINIYYNNRTVQAVVELKNRPAMWHKARSVPLQSGQTEVKIDFPLPITACNLMIEYADFYETVTGSSENLQCPRCSAAVPAYPGVCANCGENVFQCHKCRAINYDEKDPFLCHSCGFCKYAKFDFSIYGRVCCAVDPIESAEDRAKTVQIIHSSLERADRIYRQLQTNKQMLELLIQKVAEHRCSDRLVDDNLGTVHSTSQVNKIIQLLAQKYCVESRSSFEELSKIVQKVKACRSELVAYDRSQQDQTHNSQNMDMRENYAINRCYGCALASTEQCLTLLRAMASNYDCRIGLYSQGLVEELAQHNLRRGTPQIQDEVRNLLVLLTKNNQFACMSLLDLITERVKTALLGAIPLANLDAAIHHEMVLLEVLIAQDDFCWENKLKVVFELFLVTCRAPRGPAVSVIQPCLRIMQALICPTIPTSKINRDLSPSQLSTITSIDGLTVNFNKWLSGDQQHSYEAWKTRMPANTAAKTRNKGFTSAGGNAAATAAATAASSILPEDRMLAAMLQSVVEQNTGTNSINVAMPATEPTDSAKKKRQLVREFYLSEKYGRRWRNRVLNKERINAPLVLNANWLQPILFNTNSRFGRQLACSLITSLSRTHERKREILNLLTGFLKYVGEAGEASAEFLALYRALASDTPWRQYLALKGVLVEVSQLLTAEIVKIHRLEETTLSSDLSQGYALRQFVELLSLFLESSTIRQAYKTRLLGPVLEGYLSLRKLVVQRTRLIDDAQEKLLEMLEEMTSGTEEETRAFMEILIDTVEKTRMNDIKTPVFIFERLYSIIHPEENDESEFFMTLEKDPQQEDFLQGRMLGNPYPSTEVGLGPLMRDVKNKICTDCELIALLEDDNGMELLVNNKIISLDLPVKDVYKKVWLAEGGERDAMRIVYRMRGLLGDATEEFVETLNNKSQEEVDTEQLYRMANVLADCNGLKVMLDRIGSLQNISRTRELIQVLLKLFLICVKVRRCQEVLCQPELGAINTLLKVLQMCLQSENDSIQSSVTEQLLEIMETILSKAANDTLDSFLQFSLTFGGPEYVSALISCTDCANVRNNPSVLRHLIRVLAALVYGNEVKMALLCENFKEILDFNHFDSERTPEEEFKMELFCVLTNQIEHNCIGGTLKDYIVGLGIVERAIAYITNHAPCVKPTLLRTDSDELKEFISRPSLKYILRFLTGLASKHEATQLAISKDIIPIIHRLEQVSSDEHVGSLAENLLEALCTDEATATRVQEVRDFTRAEKKRLAMATREKQLDALGMRTNEKGQVTAKGSILQKIEKLRDETGLTCFICREGYACQPAKVLGIYTFTKRCNVEEFELKSRKTIGYTTVTHFNVVHVDCHTSAIRLARGRDEWERASLQNANTRCNGLLPLWGPDVSEAAFSACMTRHSSYMQESTQRCDISFPSSIHDLKMLLMRFAWERSFHDDAGGGGPQSNMHFVPYLLFYAVYLLLSSRSAARDCKTLIAYLTAAPTDKWLECGYEVEGPLYMLTISLALHSHETWNKHKLAHLKRLIAVAQARHVSPSVLCKALLSQSDRQTKDYSVYRPFLMMWALIDLIYSVLFKTVSTPKEEDWSISLFDYIRKNDEAMLKSTDTILQTFTDEYLPCTSFGEFCDVAGLLHLIENPDGFIDEVLASLPTTSTA</sequence>
<dbReference type="EMBL" id="GBXI01009222">
    <property type="protein sequence ID" value="JAD05070.1"/>
    <property type="molecule type" value="Transcribed_RNA"/>
</dbReference>
<reference evidence="5" key="2">
    <citation type="journal article" date="2015" name="Gigascience">
        <title>Reconstructing a comprehensive transcriptome assembly of a white-pupal translocated strain of the pest fruit fly Bactrocera cucurbitae.</title>
        <authorList>
            <person name="Sim S.B."/>
            <person name="Calla B."/>
            <person name="Hall B."/>
            <person name="DeRego T."/>
            <person name="Geib S.M."/>
        </authorList>
    </citation>
    <scope>NUCLEOTIDE SEQUENCE</scope>
</reference>
<feature type="domain" description="E3 ubiquitin ligase UBR4 C-terminal" evidence="3">
    <location>
        <begin position="1050"/>
        <end position="1853"/>
    </location>
</feature>
<feature type="region of interest" description="UBR4 E3 catalytic module" evidence="1">
    <location>
        <begin position="1402"/>
        <end position="1872"/>
    </location>
</feature>
<keyword evidence="1" id="KW-0479">Metal-binding</keyword>
<dbReference type="Pfam" id="PF24079">
    <property type="entry name" value="UBR4"/>
    <property type="match status" value="1"/>
</dbReference>
<keyword evidence="1" id="KW-0862">Zinc</keyword>
<evidence type="ECO:0000313" key="5">
    <source>
        <dbReference type="EMBL" id="JAD05070.1"/>
    </source>
</evidence>
<accession>A0A0A1X2U4</accession>
<name>A0A0A1X2U4_ZEUCU</name>
<dbReference type="PANTHER" id="PTHR21725:SF1">
    <property type="entry name" value="E3 UBIQUITIN-PROTEIN LIGASE UBR4"/>
    <property type="match status" value="1"/>
</dbReference>
<proteinExistence type="inferred from homology"/>
<evidence type="ECO:0000259" key="3">
    <source>
        <dbReference type="Pfam" id="PF13764"/>
    </source>
</evidence>
<dbReference type="InterPro" id="IPR025704">
    <property type="entry name" value="E3_Ub_ligase_UBR4_C"/>
</dbReference>
<dbReference type="Pfam" id="PF13764">
    <property type="entry name" value="E3_UbLigase_R4"/>
    <property type="match status" value="1"/>
</dbReference>
<dbReference type="PROSITE" id="PS52043">
    <property type="entry name" value="UBR4_E3"/>
    <property type="match status" value="1"/>
</dbReference>
<evidence type="ECO:0000259" key="4">
    <source>
        <dbReference type="Pfam" id="PF24079"/>
    </source>
</evidence>
<gene>
    <name evidence="5" type="primary">poe_0</name>
    <name evidence="5" type="ORF">g.53251</name>
</gene>
<reference evidence="5" key="1">
    <citation type="submission" date="2014-11" db="EMBL/GenBank/DDBJ databases">
        <authorList>
            <person name="Geib S."/>
        </authorList>
    </citation>
    <scope>NUCLEOTIDE SEQUENCE</scope>
</reference>
<evidence type="ECO:0000256" key="2">
    <source>
        <dbReference type="SAM" id="MobiDB-lite"/>
    </source>
</evidence>
<evidence type="ECO:0000256" key="1">
    <source>
        <dbReference type="PROSITE-ProRule" id="PRU01388"/>
    </source>
</evidence>
<dbReference type="InterPro" id="IPR045189">
    <property type="entry name" value="UBR4-like"/>
</dbReference>
<dbReference type="GO" id="GO:0008270">
    <property type="term" value="F:zinc ion binding"/>
    <property type="evidence" value="ECO:0007669"/>
    <property type="project" value="UniProtKB-KW"/>
</dbReference>
<organism evidence="5">
    <name type="scientific">Zeugodacus cucurbitae</name>
    <name type="common">Melon fruit fly</name>
    <name type="synonym">Bactrocera cucurbitae</name>
    <dbReference type="NCBI Taxonomy" id="28588"/>
    <lineage>
        <taxon>Eukaryota</taxon>
        <taxon>Metazoa</taxon>
        <taxon>Ecdysozoa</taxon>
        <taxon>Arthropoda</taxon>
        <taxon>Hexapoda</taxon>
        <taxon>Insecta</taxon>
        <taxon>Pterygota</taxon>
        <taxon>Neoptera</taxon>
        <taxon>Endopterygota</taxon>
        <taxon>Diptera</taxon>
        <taxon>Brachycera</taxon>
        <taxon>Muscomorpha</taxon>
        <taxon>Tephritoidea</taxon>
        <taxon>Tephritidae</taxon>
        <taxon>Zeugodacus</taxon>
        <taxon>Zeugodacus</taxon>
    </lineage>
</organism>
<feature type="region of interest" description="Disordered" evidence="2">
    <location>
        <begin position="1"/>
        <end position="21"/>
    </location>
</feature>
<keyword evidence="1" id="KW-0863">Zinc-finger</keyword>